<gene>
    <name evidence="1" type="ORF">UC8_39220</name>
</gene>
<dbReference type="SUPFAM" id="SSF52540">
    <property type="entry name" value="P-loop containing nucleoside triphosphate hydrolases"/>
    <property type="match status" value="1"/>
</dbReference>
<dbReference type="Proteomes" id="UP000325286">
    <property type="component" value="Chromosome"/>
</dbReference>
<proteinExistence type="predicted"/>
<dbReference type="AlphaFoldDB" id="A0A5B9QSC3"/>
<organism evidence="1 2">
    <name type="scientific">Roseimaritima ulvae</name>
    <dbReference type="NCBI Taxonomy" id="980254"/>
    <lineage>
        <taxon>Bacteria</taxon>
        <taxon>Pseudomonadati</taxon>
        <taxon>Planctomycetota</taxon>
        <taxon>Planctomycetia</taxon>
        <taxon>Pirellulales</taxon>
        <taxon>Pirellulaceae</taxon>
        <taxon>Roseimaritima</taxon>
    </lineage>
</organism>
<dbReference type="GO" id="GO:0016301">
    <property type="term" value="F:kinase activity"/>
    <property type="evidence" value="ECO:0007669"/>
    <property type="project" value="UniProtKB-KW"/>
</dbReference>
<dbReference type="RefSeq" id="WP_068139750.1">
    <property type="nucleotide sequence ID" value="NZ_CP042914.1"/>
</dbReference>
<dbReference type="KEGG" id="rul:UC8_39220"/>
<accession>A0A5B9QSC3</accession>
<dbReference type="OrthoDB" id="5180879at2"/>
<evidence type="ECO:0000313" key="1">
    <source>
        <dbReference type="EMBL" id="QEG41894.1"/>
    </source>
</evidence>
<dbReference type="Gene3D" id="3.40.50.300">
    <property type="entry name" value="P-loop containing nucleotide triphosphate hydrolases"/>
    <property type="match status" value="1"/>
</dbReference>
<reference evidence="1 2" key="1">
    <citation type="submission" date="2019-08" db="EMBL/GenBank/DDBJ databases">
        <title>Deep-cultivation of Planctomycetes and their phenomic and genomic characterization uncovers novel biology.</title>
        <authorList>
            <person name="Wiegand S."/>
            <person name="Jogler M."/>
            <person name="Boedeker C."/>
            <person name="Pinto D."/>
            <person name="Vollmers J."/>
            <person name="Rivas-Marin E."/>
            <person name="Kohn T."/>
            <person name="Peeters S.H."/>
            <person name="Heuer A."/>
            <person name="Rast P."/>
            <person name="Oberbeckmann S."/>
            <person name="Bunk B."/>
            <person name="Jeske O."/>
            <person name="Meyerdierks A."/>
            <person name="Storesund J.E."/>
            <person name="Kallscheuer N."/>
            <person name="Luecker S."/>
            <person name="Lage O.M."/>
            <person name="Pohl T."/>
            <person name="Merkel B.J."/>
            <person name="Hornburger P."/>
            <person name="Mueller R.-W."/>
            <person name="Bruemmer F."/>
            <person name="Labrenz M."/>
            <person name="Spormann A.M."/>
            <person name="Op den Camp H."/>
            <person name="Overmann J."/>
            <person name="Amann R."/>
            <person name="Jetten M.S.M."/>
            <person name="Mascher T."/>
            <person name="Medema M.H."/>
            <person name="Devos D.P."/>
            <person name="Kaster A.-K."/>
            <person name="Ovreas L."/>
            <person name="Rohde M."/>
            <person name="Galperin M.Y."/>
            <person name="Jogler C."/>
        </authorList>
    </citation>
    <scope>NUCLEOTIDE SEQUENCE [LARGE SCALE GENOMIC DNA]</scope>
    <source>
        <strain evidence="1 2">UC8</strain>
    </source>
</reference>
<dbReference type="InterPro" id="IPR027417">
    <property type="entry name" value="P-loop_NTPase"/>
</dbReference>
<keyword evidence="1" id="KW-0418">Kinase</keyword>
<dbReference type="EMBL" id="CP042914">
    <property type="protein sequence ID" value="QEG41894.1"/>
    <property type="molecule type" value="Genomic_DNA"/>
</dbReference>
<protein>
    <submittedName>
        <fullName evidence="1">Thymidylate kinase</fullName>
    </submittedName>
</protein>
<keyword evidence="1" id="KW-0808">Transferase</keyword>
<evidence type="ECO:0000313" key="2">
    <source>
        <dbReference type="Proteomes" id="UP000325286"/>
    </source>
</evidence>
<name>A0A5B9QSC3_9BACT</name>
<keyword evidence="2" id="KW-1185">Reference proteome</keyword>
<sequence>MFTVALIGPDGSGKTTVGTRLRDRLPVPTKYLYMGVNHEASEHLLPTTRLAQKLRKLTGTHKYAGGPREKNAATAKQKKSLPKRIWKTAKSTLSLTNRLAEEWYRQCVAWYHLRKRRIVIFDRHFFPDYYAYDIVSDAPRTVTQRIHGFMLNRFYPRPDVIVFLDAPAEVLFQRKGEGTVELLEERRADYLQMKDLVKHFEVVDASREIDAVVDDVSDRITRFYEMQRRER</sequence>